<dbReference type="InterPro" id="IPR000639">
    <property type="entry name" value="Epox_hydrolase-like"/>
</dbReference>
<feature type="active site" description="Nucleophile" evidence="7">
    <location>
        <position position="227"/>
    </location>
</feature>
<dbReference type="GO" id="GO:0097176">
    <property type="term" value="P:epoxide metabolic process"/>
    <property type="evidence" value="ECO:0007669"/>
    <property type="project" value="TreeGrafter"/>
</dbReference>
<feature type="signal peptide" evidence="8">
    <location>
        <begin position="1"/>
        <end position="23"/>
    </location>
</feature>
<dbReference type="Proteomes" id="UP000749559">
    <property type="component" value="Unassembled WGS sequence"/>
</dbReference>
<feature type="active site" description="Proton donor" evidence="7">
    <location>
        <position position="377"/>
    </location>
</feature>
<comment type="catalytic activity">
    <reaction evidence="6">
        <text>cis-stilbene oxide + H2O = (1R,2R)-hydrobenzoin</text>
        <dbReference type="Rhea" id="RHEA:23900"/>
        <dbReference type="ChEBI" id="CHEBI:15377"/>
        <dbReference type="ChEBI" id="CHEBI:50004"/>
        <dbReference type="ChEBI" id="CHEBI:50014"/>
        <dbReference type="EC" id="3.3.2.9"/>
    </reaction>
</comment>
<evidence type="ECO:0000256" key="1">
    <source>
        <dbReference type="ARBA" id="ARBA00000221"/>
    </source>
</evidence>
<keyword evidence="8" id="KW-0732">Signal</keyword>
<evidence type="ECO:0000256" key="3">
    <source>
        <dbReference type="ARBA" id="ARBA00010088"/>
    </source>
</evidence>
<dbReference type="GO" id="GO:0033961">
    <property type="term" value="F:cis-stilbene-oxide hydrolase activity"/>
    <property type="evidence" value="ECO:0007669"/>
    <property type="project" value="UniProtKB-UniRule"/>
</dbReference>
<dbReference type="InterPro" id="IPR029058">
    <property type="entry name" value="AB_hydrolase_fold"/>
</dbReference>
<evidence type="ECO:0000256" key="2">
    <source>
        <dbReference type="ARBA" id="ARBA00004111"/>
    </source>
</evidence>
<sequence length="462" mass="52618">MLSTKLALALVVLLPVLIGLFVAHHEATQGDVPEMKDEWWGKGPHPKPDDKAILPFQVQVPESVIKDLGRRLNSTRYFTELEDVQFQFGFRMSYMRKVVQYWSTEYLPKWAMYEARLNKYPHFKTQIGGIMVHFLHIKPKLKPGQTSKPLLLLHGWPGSVYEFYNMISILTDSTQGDVFEIVAPSIPGYGWSEASHRKGLDQIAASRLFVRLMDRLGIDQFYVQGGDWGSLIARVISEMQPQKILGLHVNLFNVSPLRTPKAFFKQIIASYAPSLIMDEKDLWKVSNGYFGTLLYVISETGYMHIQATKPDTAGFGLTDSPVGLAAYILEKFSTWSNKENRNAADGNLEKHFKIDDLLTNVMIYWTTNTITSSMRFYKELFQGDCFSLTQRMLSTVPTALACFPHEIAPCPPKVLAKDMYINIVQYTDLPKGGHFGAFEQPEILAQDIRNFVKKIQDRQNSK</sequence>
<dbReference type="Pfam" id="PF06441">
    <property type="entry name" value="EHN"/>
    <property type="match status" value="1"/>
</dbReference>
<gene>
    <name evidence="10" type="ORF">OFUS_LOCUS2494</name>
</gene>
<comment type="caution">
    <text evidence="10">The sequence shown here is derived from an EMBL/GenBank/DDBJ whole genome shotgun (WGS) entry which is preliminary data.</text>
</comment>
<dbReference type="PANTHER" id="PTHR21661:SF35">
    <property type="entry name" value="EPOXIDE HYDROLASE"/>
    <property type="match status" value="1"/>
</dbReference>
<dbReference type="OrthoDB" id="7130006at2759"/>
<keyword evidence="6" id="KW-0256">Endoplasmic reticulum</keyword>
<keyword evidence="11" id="KW-1185">Reference proteome</keyword>
<evidence type="ECO:0000313" key="10">
    <source>
        <dbReference type="EMBL" id="CAH1775151.1"/>
    </source>
</evidence>
<accession>A0A8S4N488</accession>
<dbReference type="EC" id="3.3.2.9" evidence="6"/>
<dbReference type="PRINTS" id="PR00412">
    <property type="entry name" value="EPOXHYDRLASE"/>
</dbReference>
<feature type="domain" description="Epoxide hydrolase N-terminal" evidence="9">
    <location>
        <begin position="54"/>
        <end position="163"/>
    </location>
</feature>
<keyword evidence="4 6" id="KW-0058">Aromatic hydrocarbons catabolism</keyword>
<feature type="active site" description="Proton acceptor" evidence="7">
    <location>
        <position position="434"/>
    </location>
</feature>
<evidence type="ECO:0000259" key="9">
    <source>
        <dbReference type="Pfam" id="PF06441"/>
    </source>
</evidence>
<comment type="subcellular location">
    <subcellularLocation>
        <location evidence="6">Endoplasmic reticulum membrane</location>
    </subcellularLocation>
    <subcellularLocation>
        <location evidence="2">Microsome membrane</location>
        <topology evidence="2">Single-pass membrane protein</topology>
    </subcellularLocation>
</comment>
<proteinExistence type="inferred from homology"/>
<evidence type="ECO:0000256" key="6">
    <source>
        <dbReference type="PIRNR" id="PIRNR001112"/>
    </source>
</evidence>
<dbReference type="AlphaFoldDB" id="A0A8S4N488"/>
<feature type="chain" id="PRO_5035734511" description="Epoxide hydrolase" evidence="8">
    <location>
        <begin position="24"/>
        <end position="462"/>
    </location>
</feature>
<dbReference type="InterPro" id="IPR010497">
    <property type="entry name" value="Epoxide_hydro_N"/>
</dbReference>
<dbReference type="EMBL" id="CAIIXF020000001">
    <property type="protein sequence ID" value="CAH1775151.1"/>
    <property type="molecule type" value="Genomic_DNA"/>
</dbReference>
<comment type="catalytic activity">
    <reaction evidence="1 6">
        <text>1-(4-methoxyphenyl)-N-methyl-N-[(3-methyloxetan-3-yl)methyl]methanamine + H2O = 2-{[(4-methoxybenzyl)(methyl)amino]methyl}-2-methylpropane-1,3-diol</text>
        <dbReference type="Rhea" id="RHEA:55764"/>
        <dbReference type="ChEBI" id="CHEBI:15377"/>
        <dbReference type="ChEBI" id="CHEBI:139161"/>
        <dbReference type="ChEBI" id="CHEBI:139164"/>
        <dbReference type="EC" id="3.3.2.9"/>
    </reaction>
</comment>
<dbReference type="GO" id="GO:0005789">
    <property type="term" value="C:endoplasmic reticulum membrane"/>
    <property type="evidence" value="ECO:0007669"/>
    <property type="project" value="UniProtKB-SubCell"/>
</dbReference>
<dbReference type="InterPro" id="IPR016292">
    <property type="entry name" value="Epoxide_hydrolase"/>
</dbReference>
<evidence type="ECO:0000256" key="4">
    <source>
        <dbReference type="ARBA" id="ARBA00022797"/>
    </source>
</evidence>
<protein>
    <recommendedName>
        <fullName evidence="6">Epoxide hydrolase</fullName>
        <ecNumber evidence="6">3.3.2.9</ecNumber>
    </recommendedName>
</protein>
<keyword evidence="5 6" id="KW-0378">Hydrolase</keyword>
<name>A0A8S4N488_OWEFU</name>
<reference evidence="10" key="1">
    <citation type="submission" date="2022-03" db="EMBL/GenBank/DDBJ databases">
        <authorList>
            <person name="Martin C."/>
        </authorList>
    </citation>
    <scope>NUCLEOTIDE SEQUENCE</scope>
</reference>
<evidence type="ECO:0000313" key="11">
    <source>
        <dbReference type="Proteomes" id="UP000749559"/>
    </source>
</evidence>
<comment type="similarity">
    <text evidence="3 6">Belongs to the peptidase S33 family.</text>
</comment>
<organism evidence="10 11">
    <name type="scientific">Owenia fusiformis</name>
    <name type="common">Polychaete worm</name>
    <dbReference type="NCBI Taxonomy" id="6347"/>
    <lineage>
        <taxon>Eukaryota</taxon>
        <taxon>Metazoa</taxon>
        <taxon>Spiralia</taxon>
        <taxon>Lophotrochozoa</taxon>
        <taxon>Annelida</taxon>
        <taxon>Polychaeta</taxon>
        <taxon>Sedentaria</taxon>
        <taxon>Canalipalpata</taxon>
        <taxon>Sabellida</taxon>
        <taxon>Oweniida</taxon>
        <taxon>Oweniidae</taxon>
        <taxon>Owenia</taxon>
    </lineage>
</organism>
<keyword evidence="6" id="KW-0472">Membrane</keyword>
<dbReference type="PANTHER" id="PTHR21661">
    <property type="entry name" value="EPOXIDE HYDROLASE 1-RELATED"/>
    <property type="match status" value="1"/>
</dbReference>
<dbReference type="Gene3D" id="3.40.50.1820">
    <property type="entry name" value="alpha/beta hydrolase"/>
    <property type="match status" value="1"/>
</dbReference>
<evidence type="ECO:0000256" key="7">
    <source>
        <dbReference type="PIRSR" id="PIRSR001112-1"/>
    </source>
</evidence>
<dbReference type="SUPFAM" id="SSF53474">
    <property type="entry name" value="alpha/beta-Hydrolases"/>
    <property type="match status" value="1"/>
</dbReference>
<evidence type="ECO:0000256" key="8">
    <source>
        <dbReference type="SAM" id="SignalP"/>
    </source>
</evidence>
<evidence type="ECO:0000256" key="5">
    <source>
        <dbReference type="ARBA" id="ARBA00022801"/>
    </source>
</evidence>
<dbReference type="PIRSF" id="PIRSF001112">
    <property type="entry name" value="Epoxide_hydrolase"/>
    <property type="match status" value="1"/>
</dbReference>